<evidence type="ECO:0008006" key="12">
    <source>
        <dbReference type="Google" id="ProtNLM"/>
    </source>
</evidence>
<keyword evidence="6" id="KW-0539">Nucleus</keyword>
<name>A0A0R0HW06_SOYBN</name>
<comment type="subcellular location">
    <subcellularLocation>
        <location evidence="1">Nucleus</location>
    </subcellularLocation>
</comment>
<dbReference type="EMBL" id="CM000843">
    <property type="protein sequence ID" value="KRH32978.1"/>
    <property type="molecule type" value="Genomic_DNA"/>
</dbReference>
<feature type="domain" description="hAT-like transposase RNase-H fold" evidence="8">
    <location>
        <begin position="303"/>
        <end position="402"/>
    </location>
</feature>
<dbReference type="Pfam" id="PF14372">
    <property type="entry name" value="hAT-like_RNase-H"/>
    <property type="match status" value="1"/>
</dbReference>
<feature type="domain" description="HAT C-terminal dimerisation" evidence="7">
    <location>
        <begin position="453"/>
        <end position="535"/>
    </location>
</feature>
<dbReference type="Proteomes" id="UP000008827">
    <property type="component" value="Chromosome 10"/>
</dbReference>
<keyword evidence="5" id="KW-0238">DNA-binding</keyword>
<proteinExistence type="predicted"/>
<reference evidence="10" key="2">
    <citation type="submission" date="2018-02" db="UniProtKB">
        <authorList>
            <consortium name="EnsemblPlants"/>
        </authorList>
    </citation>
    <scope>IDENTIFICATION</scope>
    <source>
        <strain evidence="10">Williams 82</strain>
    </source>
</reference>
<dbReference type="STRING" id="3847.A0A0R0HW06"/>
<protein>
    <recommendedName>
        <fullName evidence="12">HAT C-terminal dimerisation domain-containing protein</fullName>
    </recommendedName>
</protein>
<dbReference type="InterPro" id="IPR052035">
    <property type="entry name" value="ZnF_BED_domain_contain"/>
</dbReference>
<accession>A0A0R0HW06</accession>
<evidence type="ECO:0000313" key="9">
    <source>
        <dbReference type="EMBL" id="KRH32978.1"/>
    </source>
</evidence>
<gene>
    <name evidence="10" type="primary">LOC106794198</name>
    <name evidence="9" type="ORF">GLYMA_10G090800</name>
</gene>
<reference evidence="9" key="3">
    <citation type="submission" date="2018-07" db="EMBL/GenBank/DDBJ databases">
        <title>WGS assembly of Glycine max.</title>
        <authorList>
            <person name="Schmutz J."/>
            <person name="Cannon S."/>
            <person name="Schlueter J."/>
            <person name="Ma J."/>
            <person name="Mitros T."/>
            <person name="Nelson W."/>
            <person name="Hyten D."/>
            <person name="Song Q."/>
            <person name="Thelen J."/>
            <person name="Cheng J."/>
            <person name="Xu D."/>
            <person name="Hellsten U."/>
            <person name="May G."/>
            <person name="Yu Y."/>
            <person name="Sakurai T."/>
            <person name="Umezawa T."/>
            <person name="Bhattacharyya M."/>
            <person name="Sandhu D."/>
            <person name="Valliyodan B."/>
            <person name="Lindquist E."/>
            <person name="Peto M."/>
            <person name="Grant D."/>
            <person name="Shu S."/>
            <person name="Goodstein D."/>
            <person name="Barry K."/>
            <person name="Futrell-Griggs M."/>
            <person name="Abernathy B."/>
            <person name="Du J."/>
            <person name="Tian Z."/>
            <person name="Zhu L."/>
            <person name="Gill N."/>
            <person name="Joshi T."/>
            <person name="Libault M."/>
            <person name="Sethuraman A."/>
            <person name="Zhang X."/>
            <person name="Shinozaki K."/>
            <person name="Nguyen H."/>
            <person name="Wing R."/>
            <person name="Cregan P."/>
            <person name="Specht J."/>
            <person name="Grimwood J."/>
            <person name="Rokhsar D."/>
            <person name="Stacey G."/>
            <person name="Shoemaker R."/>
            <person name="Jackson S."/>
        </authorList>
    </citation>
    <scope>NUCLEOTIDE SEQUENCE</scope>
    <source>
        <tissue evidence="9">Callus</tissue>
    </source>
</reference>
<dbReference type="GO" id="GO:0008270">
    <property type="term" value="F:zinc ion binding"/>
    <property type="evidence" value="ECO:0007669"/>
    <property type="project" value="UniProtKB-KW"/>
</dbReference>
<dbReference type="InterPro" id="IPR012337">
    <property type="entry name" value="RNaseH-like_sf"/>
</dbReference>
<dbReference type="Gramene" id="KRH32978">
    <property type="protein sequence ID" value="KRH32978"/>
    <property type="gene ID" value="GLYMA_10G090800"/>
</dbReference>
<dbReference type="GO" id="GO:0003677">
    <property type="term" value="F:DNA binding"/>
    <property type="evidence" value="ECO:0007669"/>
    <property type="project" value="UniProtKB-KW"/>
</dbReference>
<dbReference type="InterPro" id="IPR025525">
    <property type="entry name" value="hAT-like_transposase_RNase-H"/>
</dbReference>
<reference evidence="9 10" key="1">
    <citation type="journal article" date="2010" name="Nature">
        <title>Genome sequence of the palaeopolyploid soybean.</title>
        <authorList>
            <person name="Schmutz J."/>
            <person name="Cannon S.B."/>
            <person name="Schlueter J."/>
            <person name="Ma J."/>
            <person name="Mitros T."/>
            <person name="Nelson W."/>
            <person name="Hyten D.L."/>
            <person name="Song Q."/>
            <person name="Thelen J.J."/>
            <person name="Cheng J."/>
            <person name="Xu D."/>
            <person name="Hellsten U."/>
            <person name="May G.D."/>
            <person name="Yu Y."/>
            <person name="Sakurai T."/>
            <person name="Umezawa T."/>
            <person name="Bhattacharyya M.K."/>
            <person name="Sandhu D."/>
            <person name="Valliyodan B."/>
            <person name="Lindquist E."/>
            <person name="Peto M."/>
            <person name="Grant D."/>
            <person name="Shu S."/>
            <person name="Goodstein D."/>
            <person name="Barry K."/>
            <person name="Futrell-Griggs M."/>
            <person name="Abernathy B."/>
            <person name="Du J."/>
            <person name="Tian Z."/>
            <person name="Zhu L."/>
            <person name="Gill N."/>
            <person name="Joshi T."/>
            <person name="Libault M."/>
            <person name="Sethuraman A."/>
            <person name="Zhang X.-C."/>
            <person name="Shinozaki K."/>
            <person name="Nguyen H.T."/>
            <person name="Wing R.A."/>
            <person name="Cregan P."/>
            <person name="Specht J."/>
            <person name="Grimwood J."/>
            <person name="Rokhsar D."/>
            <person name="Stacey G."/>
            <person name="Shoemaker R.C."/>
            <person name="Jackson S.A."/>
        </authorList>
    </citation>
    <scope>NUCLEOTIDE SEQUENCE</scope>
    <source>
        <strain evidence="10">cv. Williams 82</strain>
        <tissue evidence="9">Callus</tissue>
    </source>
</reference>
<evidence type="ECO:0000259" key="8">
    <source>
        <dbReference type="Pfam" id="PF14372"/>
    </source>
</evidence>
<organism evidence="9">
    <name type="scientific">Glycine max</name>
    <name type="common">Soybean</name>
    <name type="synonym">Glycine hispida</name>
    <dbReference type="NCBI Taxonomy" id="3847"/>
    <lineage>
        <taxon>Eukaryota</taxon>
        <taxon>Viridiplantae</taxon>
        <taxon>Streptophyta</taxon>
        <taxon>Embryophyta</taxon>
        <taxon>Tracheophyta</taxon>
        <taxon>Spermatophyta</taxon>
        <taxon>Magnoliopsida</taxon>
        <taxon>eudicotyledons</taxon>
        <taxon>Gunneridae</taxon>
        <taxon>Pentapetalae</taxon>
        <taxon>rosids</taxon>
        <taxon>fabids</taxon>
        <taxon>Fabales</taxon>
        <taxon>Fabaceae</taxon>
        <taxon>Papilionoideae</taxon>
        <taxon>50 kb inversion clade</taxon>
        <taxon>NPAAA clade</taxon>
        <taxon>indigoferoid/millettioid clade</taxon>
        <taxon>Phaseoleae</taxon>
        <taxon>Glycine</taxon>
        <taxon>Glycine subgen. Soja</taxon>
    </lineage>
</organism>
<evidence type="ECO:0000256" key="4">
    <source>
        <dbReference type="ARBA" id="ARBA00022833"/>
    </source>
</evidence>
<dbReference type="PANTHER" id="PTHR46481:SF10">
    <property type="entry name" value="ZINC FINGER BED DOMAIN-CONTAINING PROTEIN 39"/>
    <property type="match status" value="1"/>
</dbReference>
<evidence type="ECO:0000313" key="11">
    <source>
        <dbReference type="Proteomes" id="UP000008827"/>
    </source>
</evidence>
<dbReference type="SUPFAM" id="SSF53098">
    <property type="entry name" value="Ribonuclease H-like"/>
    <property type="match status" value="1"/>
</dbReference>
<dbReference type="GO" id="GO:0005634">
    <property type="term" value="C:nucleus"/>
    <property type="evidence" value="ECO:0007669"/>
    <property type="project" value="UniProtKB-SubCell"/>
</dbReference>
<keyword evidence="3" id="KW-0863">Zinc-finger</keyword>
<evidence type="ECO:0000259" key="7">
    <source>
        <dbReference type="Pfam" id="PF05699"/>
    </source>
</evidence>
<dbReference type="EnsemblPlants" id="KRH32978">
    <property type="protein sequence ID" value="KRH32978"/>
    <property type="gene ID" value="GLYMA_10G090800"/>
</dbReference>
<dbReference type="InterPro" id="IPR008906">
    <property type="entry name" value="HATC_C_dom"/>
</dbReference>
<evidence type="ECO:0000313" key="10">
    <source>
        <dbReference type="EnsemblPlants" id="KRH32978"/>
    </source>
</evidence>
<keyword evidence="11" id="KW-1185">Reference proteome</keyword>
<dbReference type="OMA" id="DTKNTMM"/>
<evidence type="ECO:0000256" key="2">
    <source>
        <dbReference type="ARBA" id="ARBA00022723"/>
    </source>
</evidence>
<dbReference type="Pfam" id="PF05699">
    <property type="entry name" value="Dimer_Tnp_hAT"/>
    <property type="match status" value="1"/>
</dbReference>
<evidence type="ECO:0000256" key="1">
    <source>
        <dbReference type="ARBA" id="ARBA00004123"/>
    </source>
</evidence>
<evidence type="ECO:0000256" key="5">
    <source>
        <dbReference type="ARBA" id="ARBA00023125"/>
    </source>
</evidence>
<dbReference type="PANTHER" id="PTHR46481">
    <property type="entry name" value="ZINC FINGER BED DOMAIN-CONTAINING PROTEIN 4"/>
    <property type="match status" value="1"/>
</dbReference>
<dbReference type="AlphaFoldDB" id="A0A0R0HW06"/>
<dbReference type="PaxDb" id="3847-GLYMA10G11706.1"/>
<dbReference type="GO" id="GO:0046983">
    <property type="term" value="F:protein dimerization activity"/>
    <property type="evidence" value="ECO:0007669"/>
    <property type="project" value="InterPro"/>
</dbReference>
<keyword evidence="2" id="KW-0479">Metal-binding</keyword>
<evidence type="ECO:0000256" key="6">
    <source>
        <dbReference type="ARBA" id="ARBA00023242"/>
    </source>
</evidence>
<keyword evidence="4" id="KW-0862">Zinc</keyword>
<evidence type="ECO:0000256" key="3">
    <source>
        <dbReference type="ARBA" id="ARBA00022771"/>
    </source>
</evidence>
<sequence>MIPSVRYSNEKMREIIATAIMVHEYPFSVDEDSIWMWAFQYANPDFHKVTHKTAGNDCLALFEMEKKTLKKLLESVSKIGLTTYMWKSSHQVVEYMVITGHFIDAGWNLQKRVLSFVKVPAPRRGIDVVDAIFKCLKTWGIENKVFSISVNNASYNDSCIRCLKENISLSCKLFLGGSLFHVRCCAHILNLLVQDDLSTIKDIIFNIRESVKYINHNDARLKAFCDVVEQKHLKERKLVIDCPTRWNSTFNMLSTALKFKTAFASYKEREPHYNYAPLLEEWNQVEKVCKLLEVFNLATHVISGSEYPTANLYFAEVWKVKKILDKEIEDEDIFMREMIGPMKKKFDKYWGERNMLMAIASVLDPSKFHMVSTCFPLIYSKEDVDENIKKVKSSFEELYDEYVGLCLQESTSSVVNLDDNISSSSQLNTSVVTGFDDMSMLREKEVVSPIKSELQDYLDEGIYVPNTNSFSALDWWRNNNMKYKMLSKMAADILAISISTVASESTFSAGGRVIDEFRSKLNEESVEALICDGNWFRQKYNVKKKSKVNITYYNFYK</sequence>